<evidence type="ECO:0000313" key="3">
    <source>
        <dbReference type="Proteomes" id="UP000183063"/>
    </source>
</evidence>
<dbReference type="EMBL" id="FOCV01000012">
    <property type="protein sequence ID" value="SEO12583.1"/>
    <property type="molecule type" value="Genomic_DNA"/>
</dbReference>
<dbReference type="Gene3D" id="3.40.50.150">
    <property type="entry name" value="Vaccinia Virus protein VP39"/>
    <property type="match status" value="1"/>
</dbReference>
<evidence type="ECO:0000313" key="1">
    <source>
        <dbReference type="EMBL" id="SEH94048.1"/>
    </source>
</evidence>
<reference evidence="1" key="2">
    <citation type="submission" date="2016-10" db="EMBL/GenBank/DDBJ databases">
        <authorList>
            <person name="de Groot N.N."/>
        </authorList>
    </citation>
    <scope>NUCLEOTIDE SEQUENCE [LARGE SCALE GENOMIC DNA]</scope>
    <source>
        <strain evidence="1">CCBAU85039</strain>
    </source>
</reference>
<dbReference type="STRING" id="501024.RTCCBAU85039_3219"/>
<reference evidence="3" key="3">
    <citation type="submission" date="2016-10" db="EMBL/GenBank/DDBJ databases">
        <authorList>
            <person name="Wibberg D."/>
        </authorList>
    </citation>
    <scope>NUCLEOTIDE SEQUENCE [LARGE SCALE GENOMIC DNA]</scope>
</reference>
<keyword evidence="1" id="KW-0808">Transferase</keyword>
<dbReference type="EMBL" id="FNXB01000015">
    <property type="protein sequence ID" value="SEH94048.1"/>
    <property type="molecule type" value="Genomic_DNA"/>
</dbReference>
<protein>
    <submittedName>
        <fullName evidence="1">Cyclopropane mycolic acid synthase 1</fullName>
        <ecNumber evidence="1">2.1.1.79</ecNumber>
    </submittedName>
    <submittedName>
        <fullName evidence="2">Cyclopropane-fatty-acyl-phospholipid synthase</fullName>
    </submittedName>
</protein>
<accession>A0A1H8M5D3</accession>
<organism evidence="1 3">
    <name type="scientific">Rhizobium tibeticum</name>
    <dbReference type="NCBI Taxonomy" id="501024"/>
    <lineage>
        <taxon>Bacteria</taxon>
        <taxon>Pseudomonadati</taxon>
        <taxon>Pseudomonadota</taxon>
        <taxon>Alphaproteobacteria</taxon>
        <taxon>Hyphomicrobiales</taxon>
        <taxon>Rhizobiaceae</taxon>
        <taxon>Rhizobium/Agrobacterium group</taxon>
        <taxon>Rhizobium</taxon>
    </lineage>
</organism>
<dbReference type="PANTHER" id="PTHR43667">
    <property type="entry name" value="CYCLOPROPANE-FATTY-ACYL-PHOSPHOLIPID SYNTHASE"/>
    <property type="match status" value="1"/>
</dbReference>
<gene>
    <name evidence="1" type="primary">cmaA1</name>
    <name evidence="1" type="ORF">RTCCBAU85039_3219</name>
    <name evidence="2" type="ORF">SAMN05216228_101224</name>
</gene>
<keyword evidence="4" id="KW-1185">Reference proteome</keyword>
<evidence type="ECO:0000313" key="2">
    <source>
        <dbReference type="EMBL" id="SEO12583.1"/>
    </source>
</evidence>
<dbReference type="InterPro" id="IPR050723">
    <property type="entry name" value="CFA/CMAS"/>
</dbReference>
<dbReference type="InterPro" id="IPR029063">
    <property type="entry name" value="SAM-dependent_MTases_sf"/>
</dbReference>
<dbReference type="GO" id="GO:0008825">
    <property type="term" value="F:cyclopropane-fatty-acyl-phospholipid synthase activity"/>
    <property type="evidence" value="ECO:0007669"/>
    <property type="project" value="UniProtKB-EC"/>
</dbReference>
<keyword evidence="1" id="KW-0489">Methyltransferase</keyword>
<evidence type="ECO:0000313" key="4">
    <source>
        <dbReference type="Proteomes" id="UP000198939"/>
    </source>
</evidence>
<dbReference type="Proteomes" id="UP000183063">
    <property type="component" value="Unassembled WGS sequence"/>
</dbReference>
<dbReference type="PANTHER" id="PTHR43667:SF2">
    <property type="entry name" value="FATTY ACID C-METHYL TRANSFERASE"/>
    <property type="match status" value="1"/>
</dbReference>
<dbReference type="Proteomes" id="UP000198939">
    <property type="component" value="Unassembled WGS sequence"/>
</dbReference>
<sequence>MDGDWESPDIALFLELFLINGEATSKYARGTSGIMRVVERVRHWMHANTKTGSKRNISAHYDLGNDFYGQWLDPTMTYSSALYSTGARDLQSAQ</sequence>
<reference evidence="2 4" key="1">
    <citation type="submission" date="2016-10" db="EMBL/GenBank/DDBJ databases">
        <authorList>
            <person name="Varghese N."/>
            <person name="Submissions S."/>
        </authorList>
    </citation>
    <scope>NUCLEOTIDE SEQUENCE [LARGE SCALE GENOMIC DNA]</scope>
    <source>
        <strain evidence="2 4">CGMCC 1.7071</strain>
    </source>
</reference>
<dbReference type="EC" id="2.1.1.79" evidence="1"/>
<name>A0A1H8M5D3_9HYPH</name>
<dbReference type="GO" id="GO:0032259">
    <property type="term" value="P:methylation"/>
    <property type="evidence" value="ECO:0007669"/>
    <property type="project" value="UniProtKB-KW"/>
</dbReference>
<dbReference type="AlphaFoldDB" id="A0A1H8M5D3"/>
<proteinExistence type="predicted"/>
<dbReference type="SUPFAM" id="SSF53335">
    <property type="entry name" value="S-adenosyl-L-methionine-dependent methyltransferases"/>
    <property type="match status" value="1"/>
</dbReference>
<dbReference type="Pfam" id="PF02353">
    <property type="entry name" value="CMAS"/>
    <property type="match status" value="1"/>
</dbReference>